<gene>
    <name evidence="2" type="ORF">GCM10010981_40580</name>
</gene>
<feature type="transmembrane region" description="Helical" evidence="1">
    <location>
        <begin position="43"/>
        <end position="59"/>
    </location>
</feature>
<evidence type="ECO:0000313" key="2">
    <source>
        <dbReference type="EMBL" id="GGA47335.1"/>
    </source>
</evidence>
<feature type="transmembrane region" description="Helical" evidence="1">
    <location>
        <begin position="407"/>
        <end position="427"/>
    </location>
</feature>
<dbReference type="Proteomes" id="UP000620046">
    <property type="component" value="Unassembled WGS sequence"/>
</dbReference>
<organism evidence="2 3">
    <name type="scientific">Dyella nitratireducens</name>
    <dbReference type="NCBI Taxonomy" id="1849580"/>
    <lineage>
        <taxon>Bacteria</taxon>
        <taxon>Pseudomonadati</taxon>
        <taxon>Pseudomonadota</taxon>
        <taxon>Gammaproteobacteria</taxon>
        <taxon>Lysobacterales</taxon>
        <taxon>Rhodanobacteraceae</taxon>
        <taxon>Dyella</taxon>
    </lineage>
</organism>
<feature type="transmembrane region" description="Helical" evidence="1">
    <location>
        <begin position="293"/>
        <end position="311"/>
    </location>
</feature>
<keyword evidence="3" id="KW-1185">Reference proteome</keyword>
<feature type="transmembrane region" description="Helical" evidence="1">
    <location>
        <begin position="111"/>
        <end position="129"/>
    </location>
</feature>
<feature type="transmembrane region" description="Helical" evidence="1">
    <location>
        <begin position="17"/>
        <end position="37"/>
    </location>
</feature>
<evidence type="ECO:0000313" key="3">
    <source>
        <dbReference type="Proteomes" id="UP000620046"/>
    </source>
</evidence>
<dbReference type="EMBL" id="BMJA01000005">
    <property type="protein sequence ID" value="GGA47335.1"/>
    <property type="molecule type" value="Genomic_DNA"/>
</dbReference>
<feature type="transmembrane region" description="Helical" evidence="1">
    <location>
        <begin position="346"/>
        <end position="369"/>
    </location>
</feature>
<keyword evidence="1" id="KW-1133">Transmembrane helix</keyword>
<evidence type="ECO:0000256" key="1">
    <source>
        <dbReference type="SAM" id="Phobius"/>
    </source>
</evidence>
<keyword evidence="1" id="KW-0472">Membrane</keyword>
<name>A0ABQ1GNF4_9GAMM</name>
<feature type="transmembrane region" description="Helical" evidence="1">
    <location>
        <begin position="167"/>
        <end position="185"/>
    </location>
</feature>
<protein>
    <submittedName>
        <fullName evidence="2">Uncharacterized protein</fullName>
    </submittedName>
</protein>
<keyword evidence="1" id="KW-0812">Transmembrane</keyword>
<accession>A0ABQ1GNF4</accession>
<reference evidence="3" key="1">
    <citation type="journal article" date="2019" name="Int. J. Syst. Evol. Microbiol.">
        <title>The Global Catalogue of Microorganisms (GCM) 10K type strain sequencing project: providing services to taxonomists for standard genome sequencing and annotation.</title>
        <authorList>
            <consortium name="The Broad Institute Genomics Platform"/>
            <consortium name="The Broad Institute Genome Sequencing Center for Infectious Disease"/>
            <person name="Wu L."/>
            <person name="Ma J."/>
        </authorList>
    </citation>
    <scope>NUCLEOTIDE SEQUENCE [LARGE SCALE GENOMIC DNA]</scope>
    <source>
        <strain evidence="3">CGMCC 1.15439</strain>
    </source>
</reference>
<feature type="transmembrane region" description="Helical" evidence="1">
    <location>
        <begin position="433"/>
        <end position="455"/>
    </location>
</feature>
<feature type="transmembrane region" description="Helical" evidence="1">
    <location>
        <begin position="375"/>
        <end position="395"/>
    </location>
</feature>
<sequence length="471" mass="52552">MTIAWQLWLQLFRRTPLLVVLANLLRLGAAYFAVRWLRGDQELVFIAATLFAVATWMWHTGQGYNLRGVCVPESFLLPNFRRRLLEYGVIDAAMWVLLPLAVAAIGGASYLFLMACCLLVIAGAGLLMGSNPRTGAYIWPFFVVLGWMPSFLSTFFKEALHSPLTPWLLLAIVALLLRFSIAPLLRIEDRETEASPLESTSLGRTQTRTLPGEPRRLGMFGKRITRLYEQLAERALQRALVAYQRHPNFQRRMILVRRLLLPNDNPEAIALRIVLVGGIVCFYFIAIMHRRHFNPVIMGAYAIVLSISRFPQLNVGMVRMRPNMADLYLTLAPETRAEYQQTMSDALLILVPISLLTALVYTVFGIVLVHAPNPWQMLFVATIVSLATSLAALAVHLIGPEGTTGRTIVNLVVVFGTMAVYWGGYWLVSTVGYVIGGGLLVLVALGFGFGVWFAAQREYVSRAPRFDAPIG</sequence>
<proteinExistence type="predicted"/>
<dbReference type="RefSeq" id="WP_188797226.1">
    <property type="nucleotide sequence ID" value="NZ_BMJA01000005.1"/>
</dbReference>
<feature type="transmembrane region" description="Helical" evidence="1">
    <location>
        <begin position="136"/>
        <end position="155"/>
    </location>
</feature>
<feature type="transmembrane region" description="Helical" evidence="1">
    <location>
        <begin position="269"/>
        <end position="287"/>
    </location>
</feature>
<comment type="caution">
    <text evidence="2">The sequence shown here is derived from an EMBL/GenBank/DDBJ whole genome shotgun (WGS) entry which is preliminary data.</text>
</comment>